<name>A0A061EW64_THECC</name>
<dbReference type="Proteomes" id="UP000026915">
    <property type="component" value="Chromosome 5"/>
</dbReference>
<evidence type="ECO:0000313" key="1">
    <source>
        <dbReference type="EMBL" id="EOY09320.1"/>
    </source>
</evidence>
<dbReference type="InParanoid" id="A0A061EW64"/>
<dbReference type="PANTHER" id="PTHR48449:SF1">
    <property type="entry name" value="DUF1985 DOMAIN-CONTAINING PROTEIN"/>
    <property type="match status" value="1"/>
</dbReference>
<dbReference type="AlphaFoldDB" id="A0A061EW64"/>
<dbReference type="Gramene" id="EOY09320">
    <property type="protein sequence ID" value="EOY09320"/>
    <property type="gene ID" value="TCM_024746"/>
</dbReference>
<dbReference type="HOGENOM" id="CLU_1589369_0_0_1"/>
<gene>
    <name evidence="1" type="ORF">TCM_024746</name>
</gene>
<sequence>MLDGCRRAGFRVRETSCWECVIRHRSKLIQRRQYEDLDSLLFVPREKLAFNVAINTHCKRSQLHYITKTLQQKGKYDPVKHTCFGMLLDFYPQGYFYVGLLHSIMIRRITKRQSMDHELWFAIGKSKARLSKQEFCLITGLKSGPMPDVFRRLYEVATDGIDARYWNW</sequence>
<reference evidence="1 2" key="1">
    <citation type="journal article" date="2013" name="Genome Biol.">
        <title>The genome sequence of the most widely cultivated cacao type and its use to identify candidate genes regulating pod color.</title>
        <authorList>
            <person name="Motamayor J.C."/>
            <person name="Mockaitis K."/>
            <person name="Schmutz J."/>
            <person name="Haiminen N."/>
            <person name="Iii D.L."/>
            <person name="Cornejo O."/>
            <person name="Findley S.D."/>
            <person name="Zheng P."/>
            <person name="Utro F."/>
            <person name="Royaert S."/>
            <person name="Saski C."/>
            <person name="Jenkins J."/>
            <person name="Podicheti R."/>
            <person name="Zhao M."/>
            <person name="Scheffler B.E."/>
            <person name="Stack J.C."/>
            <person name="Feltus F.A."/>
            <person name="Mustiga G.M."/>
            <person name="Amores F."/>
            <person name="Phillips W."/>
            <person name="Marelli J.P."/>
            <person name="May G.D."/>
            <person name="Shapiro H."/>
            <person name="Ma J."/>
            <person name="Bustamante C.D."/>
            <person name="Schnell R.J."/>
            <person name="Main D."/>
            <person name="Gilbert D."/>
            <person name="Parida L."/>
            <person name="Kuhn D.N."/>
        </authorList>
    </citation>
    <scope>NUCLEOTIDE SEQUENCE [LARGE SCALE GENOMIC DNA]</scope>
    <source>
        <strain evidence="2">cv. Matina 1-6</strain>
    </source>
</reference>
<protein>
    <submittedName>
        <fullName evidence="1">Uncharacterized protein</fullName>
    </submittedName>
</protein>
<accession>A0A061EW64</accession>
<dbReference type="PANTHER" id="PTHR48449">
    <property type="entry name" value="DUF1985 DOMAIN-CONTAINING PROTEIN"/>
    <property type="match status" value="1"/>
</dbReference>
<dbReference type="EMBL" id="CM001883">
    <property type="protein sequence ID" value="EOY09320.1"/>
    <property type="molecule type" value="Genomic_DNA"/>
</dbReference>
<evidence type="ECO:0000313" key="2">
    <source>
        <dbReference type="Proteomes" id="UP000026915"/>
    </source>
</evidence>
<proteinExistence type="predicted"/>
<organism evidence="1 2">
    <name type="scientific">Theobroma cacao</name>
    <name type="common">Cacao</name>
    <name type="synonym">Cocoa</name>
    <dbReference type="NCBI Taxonomy" id="3641"/>
    <lineage>
        <taxon>Eukaryota</taxon>
        <taxon>Viridiplantae</taxon>
        <taxon>Streptophyta</taxon>
        <taxon>Embryophyta</taxon>
        <taxon>Tracheophyta</taxon>
        <taxon>Spermatophyta</taxon>
        <taxon>Magnoliopsida</taxon>
        <taxon>eudicotyledons</taxon>
        <taxon>Gunneridae</taxon>
        <taxon>Pentapetalae</taxon>
        <taxon>rosids</taxon>
        <taxon>malvids</taxon>
        <taxon>Malvales</taxon>
        <taxon>Malvaceae</taxon>
        <taxon>Byttnerioideae</taxon>
        <taxon>Theobroma</taxon>
    </lineage>
</organism>
<keyword evidence="2" id="KW-1185">Reference proteome</keyword>